<evidence type="ECO:0000313" key="1">
    <source>
        <dbReference type="EMBL" id="EJK55444.1"/>
    </source>
</evidence>
<gene>
    <name evidence="1" type="ORF">THAOC_24824</name>
</gene>
<reference evidence="1 2" key="1">
    <citation type="journal article" date="2012" name="Genome Biol.">
        <title>Genome and low-iron response of an oceanic diatom adapted to chronic iron limitation.</title>
        <authorList>
            <person name="Lommer M."/>
            <person name="Specht M."/>
            <person name="Roy A.S."/>
            <person name="Kraemer L."/>
            <person name="Andreson R."/>
            <person name="Gutowska M.A."/>
            <person name="Wolf J."/>
            <person name="Bergner S.V."/>
            <person name="Schilhabel M.B."/>
            <person name="Klostermeier U.C."/>
            <person name="Beiko R.G."/>
            <person name="Rosenstiel P."/>
            <person name="Hippler M."/>
            <person name="Laroche J."/>
        </authorList>
    </citation>
    <scope>NUCLEOTIDE SEQUENCE [LARGE SCALE GENOMIC DNA]</scope>
    <source>
        <strain evidence="1 2">CCMP1005</strain>
    </source>
</reference>
<dbReference type="OrthoDB" id="10644118at2759"/>
<keyword evidence="2" id="KW-1185">Reference proteome</keyword>
<sequence length="152" mass="17074">AVRPRGSKTNTQAIVEDRLKRQMIRWKFRQGVIDVDNVDPGVAVTQMSLNENKRSITLSTSKVLGATGSLKLVLERKDNETDGNAESNWQSCEVTAILSLIPYKIFVELLGIMCCICLLKWRAKMAMDCDLEDLKQACEVRAKQRVRASTSN</sequence>
<dbReference type="AlphaFoldDB" id="K0RSU1"/>
<proteinExistence type="predicted"/>
<dbReference type="Proteomes" id="UP000266841">
    <property type="component" value="Unassembled WGS sequence"/>
</dbReference>
<comment type="caution">
    <text evidence="1">The sequence shown here is derived from an EMBL/GenBank/DDBJ whole genome shotgun (WGS) entry which is preliminary data.</text>
</comment>
<dbReference type="eggNOG" id="ENOG502TD6S">
    <property type="taxonomic scope" value="Eukaryota"/>
</dbReference>
<dbReference type="EMBL" id="AGNL01034010">
    <property type="protein sequence ID" value="EJK55444.1"/>
    <property type="molecule type" value="Genomic_DNA"/>
</dbReference>
<organism evidence="1 2">
    <name type="scientific">Thalassiosira oceanica</name>
    <name type="common">Marine diatom</name>
    <dbReference type="NCBI Taxonomy" id="159749"/>
    <lineage>
        <taxon>Eukaryota</taxon>
        <taxon>Sar</taxon>
        <taxon>Stramenopiles</taxon>
        <taxon>Ochrophyta</taxon>
        <taxon>Bacillariophyta</taxon>
        <taxon>Coscinodiscophyceae</taxon>
        <taxon>Thalassiosirophycidae</taxon>
        <taxon>Thalassiosirales</taxon>
        <taxon>Thalassiosiraceae</taxon>
        <taxon>Thalassiosira</taxon>
    </lineage>
</organism>
<name>K0RSU1_THAOC</name>
<evidence type="ECO:0000313" key="2">
    <source>
        <dbReference type="Proteomes" id="UP000266841"/>
    </source>
</evidence>
<accession>K0RSU1</accession>
<feature type="non-terminal residue" evidence="1">
    <location>
        <position position="1"/>
    </location>
</feature>
<protein>
    <submittedName>
        <fullName evidence="1">Uncharacterized protein</fullName>
    </submittedName>
</protein>